<dbReference type="Proteomes" id="UP000651271">
    <property type="component" value="Unassembled WGS sequence"/>
</dbReference>
<protein>
    <recommendedName>
        <fullName evidence="4">Coenzyme Q (Ubiquinone) biosynthesis protein Coq4</fullName>
    </recommendedName>
</protein>
<feature type="transmembrane region" description="Helical" evidence="1">
    <location>
        <begin position="96"/>
        <end position="117"/>
    </location>
</feature>
<keyword evidence="1" id="KW-1133">Transmembrane helix</keyword>
<keyword evidence="1" id="KW-0812">Transmembrane</keyword>
<sequence>MRLKFMLFLYNGSSKLYAQVFKRNKKAWGLSVNDFLRYSENSLGYALGEFYRSKGFDIMPKLENHDVFHVITQTNTEIEDEVAMQYLLMGNGKRSLYMYAMITIGTFIYPEFIRYYMFSYQKGKSLSTFHHIEFKDYLARPLIEIQHVLYRKTTFQTI</sequence>
<dbReference type="RefSeq" id="WP_190301629.1">
    <property type="nucleotide sequence ID" value="NZ_JACOIJ010000006.1"/>
</dbReference>
<keyword evidence="3" id="KW-1185">Reference proteome</keyword>
<keyword evidence="1" id="KW-0472">Membrane</keyword>
<organism evidence="2 3">
    <name type="scientific">Sphingobacterium litopenaei</name>
    <dbReference type="NCBI Taxonomy" id="2763500"/>
    <lineage>
        <taxon>Bacteria</taxon>
        <taxon>Pseudomonadati</taxon>
        <taxon>Bacteroidota</taxon>
        <taxon>Sphingobacteriia</taxon>
        <taxon>Sphingobacteriales</taxon>
        <taxon>Sphingobacteriaceae</taxon>
        <taxon>Sphingobacterium</taxon>
    </lineage>
</organism>
<evidence type="ECO:0000313" key="2">
    <source>
        <dbReference type="EMBL" id="MBD1428883.1"/>
    </source>
</evidence>
<dbReference type="EMBL" id="JACOIJ010000006">
    <property type="protein sequence ID" value="MBD1428883.1"/>
    <property type="molecule type" value="Genomic_DNA"/>
</dbReference>
<name>A0ABR7YC43_9SPHI</name>
<reference evidence="2 3" key="1">
    <citation type="submission" date="2020-08" db="EMBL/GenBank/DDBJ databases">
        <title>Sphingobacterium sp. DN04309 isolated from aquaculture water.</title>
        <authorList>
            <person name="Zhang M."/>
        </authorList>
    </citation>
    <scope>NUCLEOTIDE SEQUENCE [LARGE SCALE GENOMIC DNA]</scope>
    <source>
        <strain evidence="2 3">DN04309</strain>
    </source>
</reference>
<accession>A0ABR7YC43</accession>
<evidence type="ECO:0000313" key="3">
    <source>
        <dbReference type="Proteomes" id="UP000651271"/>
    </source>
</evidence>
<proteinExistence type="predicted"/>
<evidence type="ECO:0000256" key="1">
    <source>
        <dbReference type="SAM" id="Phobius"/>
    </source>
</evidence>
<evidence type="ECO:0008006" key="4">
    <source>
        <dbReference type="Google" id="ProtNLM"/>
    </source>
</evidence>
<comment type="caution">
    <text evidence="2">The sequence shown here is derived from an EMBL/GenBank/DDBJ whole genome shotgun (WGS) entry which is preliminary data.</text>
</comment>
<gene>
    <name evidence="2" type="ORF">H8B04_04750</name>
</gene>